<evidence type="ECO:0000256" key="2">
    <source>
        <dbReference type="SAM" id="MobiDB-lite"/>
    </source>
</evidence>
<feature type="coiled-coil region" evidence="1">
    <location>
        <begin position="391"/>
        <end position="425"/>
    </location>
</feature>
<feature type="region of interest" description="Disordered" evidence="2">
    <location>
        <begin position="42"/>
        <end position="84"/>
    </location>
</feature>
<reference evidence="4" key="1">
    <citation type="submission" date="2022-11" db="UniProtKB">
        <authorList>
            <consortium name="WormBaseParasite"/>
        </authorList>
    </citation>
    <scope>IDENTIFICATION</scope>
</reference>
<dbReference type="GO" id="GO:0005634">
    <property type="term" value="C:nucleus"/>
    <property type="evidence" value="ECO:0007669"/>
    <property type="project" value="TreeGrafter"/>
</dbReference>
<proteinExistence type="predicted"/>
<dbReference type="AlphaFoldDB" id="A0A915CXY4"/>
<dbReference type="PANTHER" id="PTHR33861">
    <property type="entry name" value="PROTEIN CBG18333"/>
    <property type="match status" value="1"/>
</dbReference>
<dbReference type="GO" id="GO:0007144">
    <property type="term" value="P:female meiosis I"/>
    <property type="evidence" value="ECO:0007669"/>
    <property type="project" value="TreeGrafter"/>
</dbReference>
<feature type="compositionally biased region" description="Polar residues" evidence="2">
    <location>
        <begin position="69"/>
        <end position="84"/>
    </location>
</feature>
<accession>A0A915CXY4</accession>
<organism evidence="3 4">
    <name type="scientific">Ditylenchus dipsaci</name>
    <dbReference type="NCBI Taxonomy" id="166011"/>
    <lineage>
        <taxon>Eukaryota</taxon>
        <taxon>Metazoa</taxon>
        <taxon>Ecdysozoa</taxon>
        <taxon>Nematoda</taxon>
        <taxon>Chromadorea</taxon>
        <taxon>Rhabditida</taxon>
        <taxon>Tylenchina</taxon>
        <taxon>Tylenchomorpha</taxon>
        <taxon>Sphaerularioidea</taxon>
        <taxon>Anguinidae</taxon>
        <taxon>Anguininae</taxon>
        <taxon>Ditylenchus</taxon>
    </lineage>
</organism>
<dbReference type="Proteomes" id="UP000887574">
    <property type="component" value="Unplaced"/>
</dbReference>
<dbReference type="PANTHER" id="PTHR33861:SF5">
    <property type="entry name" value="GAMMA-TUBULIN COMPLEX COMPONENT"/>
    <property type="match status" value="1"/>
</dbReference>
<protein>
    <submittedName>
        <fullName evidence="4">Uncharacterized protein</fullName>
    </submittedName>
</protein>
<keyword evidence="3" id="KW-1185">Reference proteome</keyword>
<dbReference type="Pfam" id="PF15189">
    <property type="entry name" value="MEIOC"/>
    <property type="match status" value="1"/>
</dbReference>
<dbReference type="InterPro" id="IPR027963">
    <property type="entry name" value="MEIOC"/>
</dbReference>
<dbReference type="GO" id="GO:0007141">
    <property type="term" value="P:male meiosis I"/>
    <property type="evidence" value="ECO:0007669"/>
    <property type="project" value="TreeGrafter"/>
</dbReference>
<evidence type="ECO:0000256" key="1">
    <source>
        <dbReference type="SAM" id="Coils"/>
    </source>
</evidence>
<dbReference type="GO" id="GO:0048255">
    <property type="term" value="P:mRNA stabilization"/>
    <property type="evidence" value="ECO:0007669"/>
    <property type="project" value="TreeGrafter"/>
</dbReference>
<evidence type="ECO:0000313" key="4">
    <source>
        <dbReference type="WBParaSite" id="jg13445"/>
    </source>
</evidence>
<dbReference type="WBParaSite" id="jg13445">
    <property type="protein sequence ID" value="jg13445"/>
    <property type="gene ID" value="jg13445"/>
</dbReference>
<sequence>MAAVDCFDSSDFHYRNQMFGIWKAPEGSSDSNKNVEDNSTKSLNALFFATQQPHGETDLRNDAEKPNFPASSSNAPKYSSCWSPPQENPEASMFSSWSNVYNWIHNSTNELPSSSNSSEEARLDCASVESPISPNATYSPSTIWQAHLPLKTRGKPCLHSEDSSLVDQLTNLNLFKASAPSAFAFFQPPPTQLEEEWPYKQKKLSTPSHSMPIMDGNQATYLGTCPENPALLSTRTDSGYMSQQEWPFHSNSNRQWTNQVKWVKQVVTVNQENFGNLAYTPMCNAYAQHKAEPISPTSSQPSSSRNSNSCDEAELKWYNQHLEFQQSVYEHVYNMILTKQMPLNGPPEQCQNLNQLNGGGASQLMTSPSPVTNGTSGPPAAAAMMRRRAANVELHTRLEECTEQYRQLEKERKKTEAELARHNLGKKISSANNLPIPRLPPAPSRIDRLVVDFFREHARIVTLLTKMEQLRGKPLAQEVHRVMKNFLDAIRQLQQARLNERTAILNQLRGEMGRYNEDKETANLNSALIYVNKAVLRARSANWCSLIWTIGGNQPADDKKEQLRAIVASNFEMEPPEIKLSPLH</sequence>
<feature type="compositionally biased region" description="Basic and acidic residues" evidence="2">
    <location>
        <begin position="55"/>
        <end position="65"/>
    </location>
</feature>
<name>A0A915CXY4_9BILA</name>
<evidence type="ECO:0000313" key="3">
    <source>
        <dbReference type="Proteomes" id="UP000887574"/>
    </source>
</evidence>
<dbReference type="GO" id="GO:0005737">
    <property type="term" value="C:cytoplasm"/>
    <property type="evidence" value="ECO:0007669"/>
    <property type="project" value="TreeGrafter"/>
</dbReference>
<keyword evidence="1" id="KW-0175">Coiled coil</keyword>